<feature type="active site" description="Schiff-base intermediate with substrate" evidence="5">
    <location>
        <position position="164"/>
    </location>
</feature>
<dbReference type="Proteomes" id="UP000193900">
    <property type="component" value="Unassembled WGS sequence"/>
</dbReference>
<dbReference type="InterPro" id="IPR002220">
    <property type="entry name" value="DapA-like"/>
</dbReference>
<dbReference type="Gene3D" id="3.20.20.70">
    <property type="entry name" value="Aldolase class I"/>
    <property type="match status" value="1"/>
</dbReference>
<evidence type="ECO:0000256" key="1">
    <source>
        <dbReference type="ARBA" id="ARBA00007592"/>
    </source>
</evidence>
<gene>
    <name evidence="7" type="primary">dapA_3</name>
    <name evidence="7" type="ORF">ROA7023_02818</name>
</gene>
<proteinExistence type="inferred from homology"/>
<evidence type="ECO:0000256" key="6">
    <source>
        <dbReference type="PIRSR" id="PIRSR001365-2"/>
    </source>
</evidence>
<dbReference type="EMBL" id="FWFZ01000015">
    <property type="protein sequence ID" value="SLN60849.1"/>
    <property type="molecule type" value="Genomic_DNA"/>
</dbReference>
<dbReference type="AlphaFoldDB" id="A0A1Y5TCI6"/>
<evidence type="ECO:0000256" key="3">
    <source>
        <dbReference type="ARBA" id="ARBA00023270"/>
    </source>
</evidence>
<protein>
    <submittedName>
        <fullName evidence="7">4-hydroxy-tetrahydrodipicolinate synthase</fullName>
        <ecNumber evidence="7">4.3.3.7</ecNumber>
    </submittedName>
</protein>
<reference evidence="7 8" key="1">
    <citation type="submission" date="2017-03" db="EMBL/GenBank/DDBJ databases">
        <authorList>
            <person name="Afonso C.L."/>
            <person name="Miller P.J."/>
            <person name="Scott M.A."/>
            <person name="Spackman E."/>
            <person name="Goraichik I."/>
            <person name="Dimitrov K.M."/>
            <person name="Suarez D.L."/>
            <person name="Swayne D.E."/>
        </authorList>
    </citation>
    <scope>NUCLEOTIDE SEQUENCE [LARGE SCALE GENOMIC DNA]</scope>
    <source>
        <strain evidence="7 8">CECT 7023</strain>
    </source>
</reference>
<evidence type="ECO:0000313" key="7">
    <source>
        <dbReference type="EMBL" id="SLN60849.1"/>
    </source>
</evidence>
<feature type="binding site" evidence="6">
    <location>
        <position position="48"/>
    </location>
    <ligand>
        <name>pyruvate</name>
        <dbReference type="ChEBI" id="CHEBI:15361"/>
    </ligand>
</feature>
<name>A0A1Y5TCI6_9RHOB</name>
<dbReference type="GO" id="GO:0008840">
    <property type="term" value="F:4-hydroxy-tetrahydrodipicolinate synthase activity"/>
    <property type="evidence" value="ECO:0007669"/>
    <property type="project" value="UniProtKB-EC"/>
</dbReference>
<dbReference type="SMART" id="SM01130">
    <property type="entry name" value="DHDPS"/>
    <property type="match status" value="1"/>
</dbReference>
<keyword evidence="8" id="KW-1185">Reference proteome</keyword>
<dbReference type="PRINTS" id="PR00146">
    <property type="entry name" value="DHPICSNTHASE"/>
</dbReference>
<dbReference type="InterPro" id="IPR020624">
    <property type="entry name" value="Schiff_base-form_aldolases_CS"/>
</dbReference>
<dbReference type="CDD" id="cd00408">
    <property type="entry name" value="DHDPS-like"/>
    <property type="match status" value="1"/>
</dbReference>
<accession>A0A1Y5TCI6</accession>
<keyword evidence="3" id="KW-0704">Schiff base</keyword>
<dbReference type="PANTHER" id="PTHR12128">
    <property type="entry name" value="DIHYDRODIPICOLINATE SYNTHASE"/>
    <property type="match status" value="1"/>
</dbReference>
<dbReference type="SUPFAM" id="SSF51569">
    <property type="entry name" value="Aldolase"/>
    <property type="match status" value="1"/>
</dbReference>
<evidence type="ECO:0000256" key="4">
    <source>
        <dbReference type="PIRNR" id="PIRNR001365"/>
    </source>
</evidence>
<evidence type="ECO:0000256" key="2">
    <source>
        <dbReference type="ARBA" id="ARBA00023239"/>
    </source>
</evidence>
<dbReference type="RefSeq" id="WP_085879638.1">
    <property type="nucleotide sequence ID" value="NZ_FWFZ01000015.1"/>
</dbReference>
<keyword evidence="2 4" id="KW-0456">Lyase</keyword>
<dbReference type="PANTHER" id="PTHR12128:SF66">
    <property type="entry name" value="4-HYDROXY-2-OXOGLUTARATE ALDOLASE, MITOCHONDRIAL"/>
    <property type="match status" value="1"/>
</dbReference>
<organism evidence="7 8">
    <name type="scientific">Roseisalinus antarcticus</name>
    <dbReference type="NCBI Taxonomy" id="254357"/>
    <lineage>
        <taxon>Bacteria</taxon>
        <taxon>Pseudomonadati</taxon>
        <taxon>Pseudomonadota</taxon>
        <taxon>Alphaproteobacteria</taxon>
        <taxon>Rhodobacterales</taxon>
        <taxon>Roseobacteraceae</taxon>
        <taxon>Roseisalinus</taxon>
    </lineage>
</organism>
<comment type="similarity">
    <text evidence="1 4">Belongs to the DapA family.</text>
</comment>
<dbReference type="EC" id="4.3.3.7" evidence="7"/>
<dbReference type="Pfam" id="PF00701">
    <property type="entry name" value="DHDPS"/>
    <property type="match status" value="1"/>
</dbReference>
<evidence type="ECO:0000313" key="8">
    <source>
        <dbReference type="Proteomes" id="UP000193900"/>
    </source>
</evidence>
<dbReference type="OrthoDB" id="9782828at2"/>
<evidence type="ECO:0000256" key="5">
    <source>
        <dbReference type="PIRSR" id="PIRSR001365-1"/>
    </source>
</evidence>
<feature type="binding site" evidence="6">
    <location>
        <position position="204"/>
    </location>
    <ligand>
        <name>pyruvate</name>
        <dbReference type="ChEBI" id="CHEBI:15361"/>
    </ligand>
</feature>
<feature type="active site" description="Proton donor/acceptor" evidence="5">
    <location>
        <position position="136"/>
    </location>
</feature>
<dbReference type="PIRSF" id="PIRSF001365">
    <property type="entry name" value="DHDPS"/>
    <property type="match status" value="1"/>
</dbReference>
<dbReference type="InterPro" id="IPR013785">
    <property type="entry name" value="Aldolase_TIM"/>
</dbReference>
<dbReference type="GO" id="GO:0005829">
    <property type="term" value="C:cytosol"/>
    <property type="evidence" value="ECO:0007669"/>
    <property type="project" value="TreeGrafter"/>
</dbReference>
<sequence>MTQRFRGTYTVMVTAFDDDGALDLDTQARFTDWQVTEGIHGLIPLGSTGEFLSLTAEERRAVAKSVIDATAGRVPVLVGAGAERTEDVIDNCHMAQELGADGVMIIPPFYSTPTEDELVAHYSRIAAATDLPIMIYNNPATANVDLTPPIVARLSEIPGVDYIKESTMDVTRVRDIIDLCGDRMTVFGGIMGFESFCEGADGWVAVGSNILPRLSADLFTVTADRKDLDAGRAIYRQILEVVRLVGGHRYVSASKAALTLMGFAMGDPRSPRLPLPAEDWAKVRAALDSAGVAYG</sequence>
<dbReference type="PROSITE" id="PS00665">
    <property type="entry name" value="DHDPS_1"/>
    <property type="match status" value="1"/>
</dbReference>